<feature type="transmembrane region" description="Helical" evidence="1">
    <location>
        <begin position="180"/>
        <end position="201"/>
    </location>
</feature>
<comment type="caution">
    <text evidence="2">The sequence shown here is derived from an EMBL/GenBank/DDBJ whole genome shotgun (WGS) entry which is preliminary data.</text>
</comment>
<gene>
    <name evidence="2" type="ORF">Acy02nite_82530</name>
</gene>
<sequence>MLLSFAVAAVLGVTGALLGSAPMAAVGCLGVLAVLAVHPWTRAAPVPVRLALWAGLLLLGVVVGVHVSSWPDPMTGSSDPVTGATPEEILARLTEPSAAYRRYIAVSVALGLACACFGGALVPVARRRDVRALLLPAAGVALLGVLCWQAADAARRNRPRPVERGTFVSVLAIRDTEPHVQSAVGAGLLVLSAAGAVLGAARRDGR</sequence>
<feature type="transmembrane region" description="Helical" evidence="1">
    <location>
        <begin position="103"/>
        <end position="125"/>
    </location>
</feature>
<feature type="transmembrane region" description="Helical" evidence="1">
    <location>
        <begin position="50"/>
        <end position="70"/>
    </location>
</feature>
<organism evidence="2 3">
    <name type="scientific">Actinoplanes cyaneus</name>
    <dbReference type="NCBI Taxonomy" id="52696"/>
    <lineage>
        <taxon>Bacteria</taxon>
        <taxon>Bacillati</taxon>
        <taxon>Actinomycetota</taxon>
        <taxon>Actinomycetes</taxon>
        <taxon>Micromonosporales</taxon>
        <taxon>Micromonosporaceae</taxon>
        <taxon>Actinoplanes</taxon>
    </lineage>
</organism>
<dbReference type="AlphaFoldDB" id="A0A919M906"/>
<keyword evidence="1" id="KW-0472">Membrane</keyword>
<keyword evidence="1" id="KW-0812">Transmembrane</keyword>
<keyword evidence="3" id="KW-1185">Reference proteome</keyword>
<evidence type="ECO:0000313" key="3">
    <source>
        <dbReference type="Proteomes" id="UP000619479"/>
    </source>
</evidence>
<name>A0A919M906_9ACTN</name>
<accession>A0A919M906</accession>
<feature type="transmembrane region" description="Helical" evidence="1">
    <location>
        <begin position="132"/>
        <end position="151"/>
    </location>
</feature>
<dbReference type="EMBL" id="BOMH01000074">
    <property type="protein sequence ID" value="GID70372.1"/>
    <property type="molecule type" value="Genomic_DNA"/>
</dbReference>
<evidence type="ECO:0000256" key="1">
    <source>
        <dbReference type="SAM" id="Phobius"/>
    </source>
</evidence>
<feature type="transmembrane region" description="Helical" evidence="1">
    <location>
        <begin position="6"/>
        <end position="38"/>
    </location>
</feature>
<evidence type="ECO:0000313" key="2">
    <source>
        <dbReference type="EMBL" id="GID70372.1"/>
    </source>
</evidence>
<dbReference type="Proteomes" id="UP000619479">
    <property type="component" value="Unassembled WGS sequence"/>
</dbReference>
<reference evidence="2" key="1">
    <citation type="submission" date="2021-01" db="EMBL/GenBank/DDBJ databases">
        <title>Whole genome shotgun sequence of Actinoplanes cyaneus NBRC 14990.</title>
        <authorList>
            <person name="Komaki H."/>
            <person name="Tamura T."/>
        </authorList>
    </citation>
    <scope>NUCLEOTIDE SEQUENCE</scope>
    <source>
        <strain evidence="2">NBRC 14990</strain>
    </source>
</reference>
<keyword evidence="1" id="KW-1133">Transmembrane helix</keyword>
<proteinExistence type="predicted"/>
<protein>
    <submittedName>
        <fullName evidence="2">Uncharacterized protein</fullName>
    </submittedName>
</protein>